<accession>A0A402AFS9</accession>
<feature type="domain" description="DUF5679" evidence="2">
    <location>
        <begin position="188"/>
        <end position="227"/>
    </location>
</feature>
<keyword evidence="4" id="KW-1185">Reference proteome</keyword>
<sequence length="231" mass="25079">MQSVGKYSRIFVRILILAISGVLFMVGRYIVRHPQLLKSILPGDGRLHERALEEPVVTIPVTAEEPVKIEEPLATEGLATVADPAAIEEPLTIVDPPETEEPEKIEEPIVIEEPAASAETATTEDVVVFEEMPVIQPIMVSEEAPVTTDSAVADETPVDEQTVTDPTLAPTPAVVAHDDSVAPLPDAYCVKCRTKRGMQNAKKIVTKNGRNAMEGTCPVCGTRLFRFMSIK</sequence>
<keyword evidence="1" id="KW-0472">Membrane</keyword>
<keyword evidence="1" id="KW-0812">Transmembrane</keyword>
<name>A0A402AFS9_9CHLR</name>
<dbReference type="Pfam" id="PF18930">
    <property type="entry name" value="DUF5679"/>
    <property type="match status" value="1"/>
</dbReference>
<proteinExistence type="predicted"/>
<evidence type="ECO:0000313" key="4">
    <source>
        <dbReference type="Proteomes" id="UP000287188"/>
    </source>
</evidence>
<dbReference type="Proteomes" id="UP000287188">
    <property type="component" value="Unassembled WGS sequence"/>
</dbReference>
<evidence type="ECO:0000313" key="3">
    <source>
        <dbReference type="EMBL" id="GCE17935.1"/>
    </source>
</evidence>
<dbReference type="InterPro" id="IPR044044">
    <property type="entry name" value="DUF5679"/>
</dbReference>
<organism evidence="3 4">
    <name type="scientific">Dictyobacter kobayashii</name>
    <dbReference type="NCBI Taxonomy" id="2014872"/>
    <lineage>
        <taxon>Bacteria</taxon>
        <taxon>Bacillati</taxon>
        <taxon>Chloroflexota</taxon>
        <taxon>Ktedonobacteria</taxon>
        <taxon>Ktedonobacterales</taxon>
        <taxon>Dictyobacteraceae</taxon>
        <taxon>Dictyobacter</taxon>
    </lineage>
</organism>
<reference evidence="4" key="1">
    <citation type="submission" date="2018-12" db="EMBL/GenBank/DDBJ databases">
        <title>Tengunoibacter tsumagoiensis gen. nov., sp. nov., Dictyobacter kobayashii sp. nov., D. alpinus sp. nov., and D. joshuensis sp. nov. and description of Dictyobacteraceae fam. nov. within the order Ktedonobacterales isolated from Tengu-no-mugimeshi.</title>
        <authorList>
            <person name="Wang C.M."/>
            <person name="Zheng Y."/>
            <person name="Sakai Y."/>
            <person name="Toyoda A."/>
            <person name="Minakuchi Y."/>
            <person name="Abe K."/>
            <person name="Yokota A."/>
            <person name="Yabe S."/>
        </authorList>
    </citation>
    <scope>NUCLEOTIDE SEQUENCE [LARGE SCALE GENOMIC DNA]</scope>
    <source>
        <strain evidence="4">Uno11</strain>
    </source>
</reference>
<dbReference type="EMBL" id="BIFS01000001">
    <property type="protein sequence ID" value="GCE17935.1"/>
    <property type="molecule type" value="Genomic_DNA"/>
</dbReference>
<dbReference type="OrthoDB" id="157624at2"/>
<protein>
    <recommendedName>
        <fullName evidence="2">DUF5679 domain-containing protein</fullName>
    </recommendedName>
</protein>
<keyword evidence="1" id="KW-1133">Transmembrane helix</keyword>
<comment type="caution">
    <text evidence="3">The sequence shown here is derived from an EMBL/GenBank/DDBJ whole genome shotgun (WGS) entry which is preliminary data.</text>
</comment>
<dbReference type="AlphaFoldDB" id="A0A402AFS9"/>
<evidence type="ECO:0000259" key="2">
    <source>
        <dbReference type="Pfam" id="PF18930"/>
    </source>
</evidence>
<feature type="transmembrane region" description="Helical" evidence="1">
    <location>
        <begin position="12"/>
        <end position="31"/>
    </location>
</feature>
<gene>
    <name evidence="3" type="ORF">KDK_17350</name>
</gene>
<evidence type="ECO:0000256" key="1">
    <source>
        <dbReference type="SAM" id="Phobius"/>
    </source>
</evidence>